<feature type="transmembrane region" description="Helical" evidence="2">
    <location>
        <begin position="63"/>
        <end position="86"/>
    </location>
</feature>
<dbReference type="EMBL" id="JBHUFU010000001">
    <property type="protein sequence ID" value="MFD1828122.1"/>
    <property type="molecule type" value="Genomic_DNA"/>
</dbReference>
<name>A0ABW4PDB5_9ACTN</name>
<keyword evidence="2" id="KW-0812">Transmembrane</keyword>
<proteinExistence type="predicted"/>
<reference evidence="4" key="1">
    <citation type="journal article" date="2019" name="Int. J. Syst. Evol. Microbiol.">
        <title>The Global Catalogue of Microorganisms (GCM) 10K type strain sequencing project: providing services to taxonomists for standard genome sequencing and annotation.</title>
        <authorList>
            <consortium name="The Broad Institute Genomics Platform"/>
            <consortium name="The Broad Institute Genome Sequencing Center for Infectious Disease"/>
            <person name="Wu L."/>
            <person name="Ma J."/>
        </authorList>
    </citation>
    <scope>NUCLEOTIDE SEQUENCE [LARGE SCALE GENOMIC DNA]</scope>
    <source>
        <strain evidence="4">CGMCC 4.7455</strain>
    </source>
</reference>
<evidence type="ECO:0000256" key="1">
    <source>
        <dbReference type="SAM" id="MobiDB-lite"/>
    </source>
</evidence>
<keyword evidence="2" id="KW-1133">Transmembrane helix</keyword>
<keyword evidence="2" id="KW-0472">Membrane</keyword>
<gene>
    <name evidence="3" type="ORF">ACFSJS_00390</name>
</gene>
<comment type="caution">
    <text evidence="3">The sequence shown here is derived from an EMBL/GenBank/DDBJ whole genome shotgun (WGS) entry which is preliminary data.</text>
</comment>
<accession>A0ABW4PDB5</accession>
<organism evidence="3 4">
    <name type="scientific">Streptomyces desertarenae</name>
    <dbReference type="NCBI Taxonomy" id="2666184"/>
    <lineage>
        <taxon>Bacteria</taxon>
        <taxon>Bacillati</taxon>
        <taxon>Actinomycetota</taxon>
        <taxon>Actinomycetes</taxon>
        <taxon>Kitasatosporales</taxon>
        <taxon>Streptomycetaceae</taxon>
        <taxon>Streptomyces</taxon>
    </lineage>
</organism>
<dbReference type="RefSeq" id="WP_380895367.1">
    <property type="nucleotide sequence ID" value="NZ_JBHUFU010000001.1"/>
</dbReference>
<keyword evidence="4" id="KW-1185">Reference proteome</keyword>
<evidence type="ECO:0000313" key="3">
    <source>
        <dbReference type="EMBL" id="MFD1828122.1"/>
    </source>
</evidence>
<feature type="region of interest" description="Disordered" evidence="1">
    <location>
        <begin position="319"/>
        <end position="356"/>
    </location>
</feature>
<evidence type="ECO:0000256" key="2">
    <source>
        <dbReference type="SAM" id="Phobius"/>
    </source>
</evidence>
<dbReference type="Proteomes" id="UP001597365">
    <property type="component" value="Unassembled WGS sequence"/>
</dbReference>
<protein>
    <submittedName>
        <fullName evidence="3">Uncharacterized protein</fullName>
    </submittedName>
</protein>
<evidence type="ECO:0000313" key="4">
    <source>
        <dbReference type="Proteomes" id="UP001597365"/>
    </source>
</evidence>
<sequence>MTGHGNPPPEGFPGGADDEYRTVFDESFVRAARLQEFSARERLADHEHPVRVLPPRPLRGLGLPWQGLVLTLLIVVAFGAAVYMGVRAPQQAAEPPRRQVLHSTVVPLAPQGRVPGGEPDRLFERSPAADFYEGAAGVTLPPVHGTAHFAESQVLAALAVAKEYLVESSVNPQVLNGSTDRPVRILLDPEQHPQFDRSLRRPAADGRHAATGWLVRFDPDRTALTGEGVRVRGTMEYREADGGALEVATDHVFVYAVRPAREAADGGGREASLFTVRRELLLHFDRGDLRDQQLTVERSVTQAGPMSCGARAHDVLLPLPAGRSAGDGLPPGTDPYTRDGGAPVCGTLDTDALPEP</sequence>